<evidence type="ECO:0000256" key="4">
    <source>
        <dbReference type="ARBA" id="ARBA00022989"/>
    </source>
</evidence>
<feature type="transmembrane region" description="Helical" evidence="6">
    <location>
        <begin position="276"/>
        <end position="299"/>
    </location>
</feature>
<feature type="transmembrane region" description="Helical" evidence="6">
    <location>
        <begin position="411"/>
        <end position="432"/>
    </location>
</feature>
<dbReference type="RefSeq" id="WP_099382526.1">
    <property type="nucleotide sequence ID" value="NZ_PEBD01000008.1"/>
</dbReference>
<keyword evidence="3 6" id="KW-0812">Transmembrane</keyword>
<comment type="caution">
    <text evidence="8">The sequence shown here is derived from an EMBL/GenBank/DDBJ whole genome shotgun (WGS) entry which is preliminary data.</text>
</comment>
<comment type="subcellular location">
    <subcellularLocation>
        <location evidence="1">Cell membrane</location>
        <topology evidence="1">Multi-pass membrane protein</topology>
    </subcellularLocation>
</comment>
<keyword evidence="5 6" id="KW-0472">Membrane</keyword>
<dbReference type="PANTHER" id="PTHR42718:SF9">
    <property type="entry name" value="MAJOR FACILITATOR SUPERFAMILY MULTIDRUG TRANSPORTER MFSC"/>
    <property type="match status" value="1"/>
</dbReference>
<evidence type="ECO:0000256" key="2">
    <source>
        <dbReference type="ARBA" id="ARBA00022448"/>
    </source>
</evidence>
<evidence type="ECO:0000313" key="9">
    <source>
        <dbReference type="Proteomes" id="UP000225108"/>
    </source>
</evidence>
<feature type="transmembrane region" description="Helical" evidence="6">
    <location>
        <begin position="238"/>
        <end position="255"/>
    </location>
</feature>
<gene>
    <name evidence="8" type="ORF">CSW57_09150</name>
</gene>
<evidence type="ECO:0000256" key="6">
    <source>
        <dbReference type="SAM" id="Phobius"/>
    </source>
</evidence>
<feature type="transmembrane region" description="Helical" evidence="6">
    <location>
        <begin position="335"/>
        <end position="356"/>
    </location>
</feature>
<feature type="transmembrane region" description="Helical" evidence="6">
    <location>
        <begin position="58"/>
        <end position="79"/>
    </location>
</feature>
<dbReference type="GO" id="GO:0005886">
    <property type="term" value="C:plasma membrane"/>
    <property type="evidence" value="ECO:0007669"/>
    <property type="project" value="UniProtKB-SubCell"/>
</dbReference>
<dbReference type="InterPro" id="IPR011701">
    <property type="entry name" value="MFS"/>
</dbReference>
<dbReference type="CDD" id="cd17321">
    <property type="entry name" value="MFS_MMR_MDR_like"/>
    <property type="match status" value="1"/>
</dbReference>
<feature type="transmembrane region" description="Helical" evidence="6">
    <location>
        <begin position="368"/>
        <end position="390"/>
    </location>
</feature>
<dbReference type="Gene3D" id="1.20.1720.10">
    <property type="entry name" value="Multidrug resistance protein D"/>
    <property type="match status" value="1"/>
</dbReference>
<feature type="transmembrane region" description="Helical" evidence="6">
    <location>
        <begin position="110"/>
        <end position="137"/>
    </location>
</feature>
<dbReference type="AlphaFoldDB" id="A0A2G3PL11"/>
<feature type="transmembrane region" description="Helical" evidence="6">
    <location>
        <begin position="149"/>
        <end position="172"/>
    </location>
</feature>
<keyword evidence="4 6" id="KW-1133">Transmembrane helix</keyword>
<reference evidence="8 9" key="1">
    <citation type="submission" date="2017-10" db="EMBL/GenBank/DDBJ databases">
        <title>The draft genome sequence of Williamsia sp. BULT 1.1 isolated from the semi-arid grassland soils from South Africa.</title>
        <authorList>
            <person name="Kabwe M.H."/>
            <person name="Govender N."/>
            <person name="Mutseka Lunga P."/>
            <person name="Vikram S."/>
            <person name="Makhalanyane T.P."/>
        </authorList>
    </citation>
    <scope>NUCLEOTIDE SEQUENCE [LARGE SCALE GENOMIC DNA]</scope>
    <source>
        <strain evidence="8 9">BULT 1.1</strain>
    </source>
</reference>
<accession>A0A2G3PL11</accession>
<dbReference type="Pfam" id="PF07690">
    <property type="entry name" value="MFS_1"/>
    <property type="match status" value="1"/>
</dbReference>
<dbReference type="SUPFAM" id="SSF103473">
    <property type="entry name" value="MFS general substrate transporter"/>
    <property type="match status" value="1"/>
</dbReference>
<evidence type="ECO:0000313" key="8">
    <source>
        <dbReference type="EMBL" id="PHV66484.1"/>
    </source>
</evidence>
<protein>
    <submittedName>
        <fullName evidence="8">MFS transporter</fullName>
    </submittedName>
</protein>
<feature type="transmembrane region" description="Helical" evidence="6">
    <location>
        <begin position="208"/>
        <end position="226"/>
    </location>
</feature>
<feature type="transmembrane region" description="Helical" evidence="6">
    <location>
        <begin position="444"/>
        <end position="467"/>
    </location>
</feature>
<feature type="transmembrane region" description="Helical" evidence="6">
    <location>
        <begin position="20"/>
        <end position="46"/>
    </location>
</feature>
<evidence type="ECO:0000259" key="7">
    <source>
        <dbReference type="PROSITE" id="PS50850"/>
    </source>
</evidence>
<name>A0A2G3PL11_WILMA</name>
<dbReference type="GO" id="GO:0022857">
    <property type="term" value="F:transmembrane transporter activity"/>
    <property type="evidence" value="ECO:0007669"/>
    <property type="project" value="InterPro"/>
</dbReference>
<evidence type="ECO:0000256" key="3">
    <source>
        <dbReference type="ARBA" id="ARBA00022692"/>
    </source>
</evidence>
<evidence type="ECO:0000256" key="1">
    <source>
        <dbReference type="ARBA" id="ARBA00004651"/>
    </source>
</evidence>
<sequence>MLTSSQSAAPATGSDNTRWFALAAVCFGMMLTFLNITATISAVPAIQSDLDADSATMVWIPSIFALVVASLVLSAGTVGDVIGRRTAFIAGSAIMSIGSLSSFLSHSSGMILVAQAITGVGAALVLPNSLAIISNGFPDPKERTEAISIWAACSGLGLAIGPLSAGALLGAFSWNAVYLVNAIAALVVVVIAPIVVPRSKLQGARLDVPGLLSATTAIAALTYWVIDGSHSGFRSTHAIIAIILFDCALAFFIAYERSTDAPMLDLRLFRSASFSTVMVVSATVLFGFTGLSLISVLFLERIGKLSAWSTGLHLLALMGTYVAISAIAPRLLPRIGFKVMLTAGLIITALGSLLLLRVHPHEGWTNLTVALVVLGVGFGSLIAPATAAAMNSVAPAQAGMASGTVNMFRQLGGVLGTSVLGSILTSQLASGLLTRPADEAFASAFHTCALVAAAVFAAVAIPTAVFVRSRPSHG</sequence>
<feature type="transmembrane region" description="Helical" evidence="6">
    <location>
        <begin position="86"/>
        <end position="104"/>
    </location>
</feature>
<feature type="domain" description="Major facilitator superfamily (MFS) profile" evidence="7">
    <location>
        <begin position="21"/>
        <end position="472"/>
    </location>
</feature>
<dbReference type="InterPro" id="IPR036259">
    <property type="entry name" value="MFS_trans_sf"/>
</dbReference>
<dbReference type="PROSITE" id="PS50850">
    <property type="entry name" value="MFS"/>
    <property type="match status" value="1"/>
</dbReference>
<dbReference type="Gene3D" id="1.20.1250.20">
    <property type="entry name" value="MFS general substrate transporter like domains"/>
    <property type="match status" value="1"/>
</dbReference>
<dbReference type="InterPro" id="IPR020846">
    <property type="entry name" value="MFS_dom"/>
</dbReference>
<feature type="transmembrane region" description="Helical" evidence="6">
    <location>
        <begin position="178"/>
        <end position="196"/>
    </location>
</feature>
<proteinExistence type="predicted"/>
<evidence type="ECO:0000256" key="5">
    <source>
        <dbReference type="ARBA" id="ARBA00023136"/>
    </source>
</evidence>
<keyword evidence="2" id="KW-0813">Transport</keyword>
<organism evidence="8 9">
    <name type="scientific">Williamsia marianensis</name>
    <dbReference type="NCBI Taxonomy" id="85044"/>
    <lineage>
        <taxon>Bacteria</taxon>
        <taxon>Bacillati</taxon>
        <taxon>Actinomycetota</taxon>
        <taxon>Actinomycetes</taxon>
        <taxon>Mycobacteriales</taxon>
        <taxon>Nocardiaceae</taxon>
        <taxon>Williamsia</taxon>
    </lineage>
</organism>
<dbReference type="EMBL" id="PEBD01000008">
    <property type="protein sequence ID" value="PHV66484.1"/>
    <property type="molecule type" value="Genomic_DNA"/>
</dbReference>
<dbReference type="PANTHER" id="PTHR42718">
    <property type="entry name" value="MAJOR FACILITATOR SUPERFAMILY MULTIDRUG TRANSPORTER MFSC"/>
    <property type="match status" value="1"/>
</dbReference>
<feature type="transmembrane region" description="Helical" evidence="6">
    <location>
        <begin position="305"/>
        <end position="328"/>
    </location>
</feature>
<dbReference type="Proteomes" id="UP000225108">
    <property type="component" value="Unassembled WGS sequence"/>
</dbReference>